<dbReference type="EMBL" id="JANBUN010001402">
    <property type="protein sequence ID" value="KAJ2798290.1"/>
    <property type="molecule type" value="Genomic_DNA"/>
</dbReference>
<dbReference type="Proteomes" id="UP001140087">
    <property type="component" value="Unassembled WGS sequence"/>
</dbReference>
<evidence type="ECO:0000313" key="2">
    <source>
        <dbReference type="Proteomes" id="UP001140087"/>
    </source>
</evidence>
<comment type="caution">
    <text evidence="1">The sequence shown here is derived from an EMBL/GenBank/DDBJ whole genome shotgun (WGS) entry which is preliminary data.</text>
</comment>
<gene>
    <name evidence="1" type="ORF">H4R21_003988</name>
</gene>
<reference evidence="1" key="1">
    <citation type="submission" date="2022-07" db="EMBL/GenBank/DDBJ databases">
        <title>Phylogenomic reconstructions and comparative analyses of Kickxellomycotina fungi.</title>
        <authorList>
            <person name="Reynolds N.K."/>
            <person name="Stajich J.E."/>
            <person name="Barry K."/>
            <person name="Grigoriev I.V."/>
            <person name="Crous P."/>
            <person name="Smith M.E."/>
        </authorList>
    </citation>
    <scope>NUCLEOTIDE SEQUENCE</scope>
    <source>
        <strain evidence="1">BCRC 34780</strain>
    </source>
</reference>
<name>A0ACC1KZK0_9FUNG</name>
<organism evidence="1 2">
    <name type="scientific">Coemansia helicoidea</name>
    <dbReference type="NCBI Taxonomy" id="1286919"/>
    <lineage>
        <taxon>Eukaryota</taxon>
        <taxon>Fungi</taxon>
        <taxon>Fungi incertae sedis</taxon>
        <taxon>Zoopagomycota</taxon>
        <taxon>Kickxellomycotina</taxon>
        <taxon>Kickxellomycetes</taxon>
        <taxon>Kickxellales</taxon>
        <taxon>Kickxellaceae</taxon>
        <taxon>Coemansia</taxon>
    </lineage>
</organism>
<sequence>MQLGGSHFLGAAVLAACAARGACSSISFGFTPGTYDAAGLYAVLYEHYYQYAATWSQQLSIAKASYTDAYAVLTSIYNTDAIPPTPDPAFISHLASEMVKIGPTTVVDSNDDPGTPTSVATKTPTSTPTATATSTGESESEPNSSSESEPDSSSEPGHDSSPESKQKSDTDRFSLDSDDHETDSSPAAPNTKPAAALCGIVAALAIAVTSGLF</sequence>
<proteinExistence type="predicted"/>
<accession>A0ACC1KZK0</accession>
<keyword evidence="2" id="KW-1185">Reference proteome</keyword>
<evidence type="ECO:0000313" key="1">
    <source>
        <dbReference type="EMBL" id="KAJ2798290.1"/>
    </source>
</evidence>
<protein>
    <submittedName>
        <fullName evidence="1">Uncharacterized protein</fullName>
    </submittedName>
</protein>